<reference evidence="4" key="1">
    <citation type="submission" date="2022-10" db="EMBL/GenBank/DDBJ databases">
        <title>Hoeflea sp. J2-29, isolated from marine algae.</title>
        <authorList>
            <person name="Kristyanto S."/>
            <person name="Kim J.M."/>
            <person name="Jeon C.O."/>
        </authorList>
    </citation>
    <scope>NUCLEOTIDE SEQUENCE</scope>
    <source>
        <strain evidence="4">J2-29</strain>
    </source>
</reference>
<dbReference type="InterPro" id="IPR050879">
    <property type="entry name" value="Acyltransferase_3"/>
</dbReference>
<keyword evidence="5" id="KW-1185">Reference proteome</keyword>
<dbReference type="PANTHER" id="PTHR23028:SF53">
    <property type="entry name" value="ACYL_TRANSF_3 DOMAIN-CONTAINING PROTEIN"/>
    <property type="match status" value="1"/>
</dbReference>
<dbReference type="GO" id="GO:0016746">
    <property type="term" value="F:acyltransferase activity"/>
    <property type="evidence" value="ECO:0007669"/>
    <property type="project" value="UniProtKB-KW"/>
</dbReference>
<feature type="transmembrane region" description="Helical" evidence="1">
    <location>
        <begin position="351"/>
        <end position="372"/>
    </location>
</feature>
<feature type="transmembrane region" description="Helical" evidence="1">
    <location>
        <begin position="33"/>
        <end position="51"/>
    </location>
</feature>
<feature type="transmembrane region" description="Helical" evidence="1">
    <location>
        <begin position="9"/>
        <end position="27"/>
    </location>
</feature>
<feature type="transmembrane region" description="Helical" evidence="1">
    <location>
        <begin position="187"/>
        <end position="207"/>
    </location>
</feature>
<feature type="transmembrane region" description="Helical" evidence="1">
    <location>
        <begin position="244"/>
        <end position="262"/>
    </location>
</feature>
<keyword evidence="4" id="KW-0808">Transferase</keyword>
<name>A0ABT3YFQ5_9HYPH</name>
<evidence type="ECO:0000313" key="5">
    <source>
        <dbReference type="Proteomes" id="UP001081283"/>
    </source>
</evidence>
<keyword evidence="1" id="KW-0812">Transmembrane</keyword>
<comment type="caution">
    <text evidence="4">The sequence shown here is derived from an EMBL/GenBank/DDBJ whole genome shotgun (WGS) entry which is preliminary data.</text>
</comment>
<dbReference type="PANTHER" id="PTHR23028">
    <property type="entry name" value="ACETYLTRANSFERASE"/>
    <property type="match status" value="1"/>
</dbReference>
<evidence type="ECO:0000259" key="3">
    <source>
        <dbReference type="Pfam" id="PF19040"/>
    </source>
</evidence>
<feature type="transmembrane region" description="Helical" evidence="1">
    <location>
        <begin position="161"/>
        <end position="181"/>
    </location>
</feature>
<organism evidence="4 5">
    <name type="scientific">Hoeflea ulvae</name>
    <dbReference type="NCBI Taxonomy" id="2983764"/>
    <lineage>
        <taxon>Bacteria</taxon>
        <taxon>Pseudomonadati</taxon>
        <taxon>Pseudomonadota</taxon>
        <taxon>Alphaproteobacteria</taxon>
        <taxon>Hyphomicrobiales</taxon>
        <taxon>Rhizobiaceae</taxon>
        <taxon>Hoeflea</taxon>
    </lineage>
</organism>
<keyword evidence="4" id="KW-0012">Acyltransferase</keyword>
<evidence type="ECO:0000259" key="2">
    <source>
        <dbReference type="Pfam" id="PF01757"/>
    </source>
</evidence>
<evidence type="ECO:0000256" key="1">
    <source>
        <dbReference type="SAM" id="Phobius"/>
    </source>
</evidence>
<keyword evidence="1" id="KW-0472">Membrane</keyword>
<dbReference type="Pfam" id="PF19040">
    <property type="entry name" value="SGNH"/>
    <property type="match status" value="1"/>
</dbReference>
<feature type="transmembrane region" description="Helical" evidence="1">
    <location>
        <begin position="219"/>
        <end position="238"/>
    </location>
</feature>
<dbReference type="InterPro" id="IPR043968">
    <property type="entry name" value="SGNH"/>
</dbReference>
<feature type="domain" description="SGNH" evidence="3">
    <location>
        <begin position="390"/>
        <end position="517"/>
    </location>
</feature>
<feature type="domain" description="Acyltransferase 3" evidence="2">
    <location>
        <begin position="6"/>
        <end position="328"/>
    </location>
</feature>
<feature type="transmembrane region" description="Helical" evidence="1">
    <location>
        <begin position="308"/>
        <end position="331"/>
    </location>
</feature>
<feature type="transmembrane region" description="Helical" evidence="1">
    <location>
        <begin position="72"/>
        <end position="93"/>
    </location>
</feature>
<gene>
    <name evidence="4" type="ORF">OEG82_11830</name>
</gene>
<keyword evidence="1" id="KW-1133">Transmembrane helix</keyword>
<dbReference type="EMBL" id="JAOVZQ010000001">
    <property type="protein sequence ID" value="MCY0094714.1"/>
    <property type="molecule type" value="Genomic_DNA"/>
</dbReference>
<evidence type="ECO:0000313" key="4">
    <source>
        <dbReference type="EMBL" id="MCY0094714.1"/>
    </source>
</evidence>
<dbReference type="RefSeq" id="WP_267612645.1">
    <property type="nucleotide sequence ID" value="NZ_JAOVZQ010000001.1"/>
</dbReference>
<sequence>MTYRPDIDGLRAIAVGLVVAFHASPALMPDGFIGVDMFFVISGYLITGIMLRDLKKGTFSIVGFYTRRIRRIFPALLVVVIATLGTGSFLLVGEGFARLVESVVAGLGFVANFLFWSQAGYGDALAATKPLLHLWSLAVEEQFYLLWPLVLAFSFRFRSGVVLSGMLIFLGSFGLCVVWTLHDPNGAYYLPFNRLWEPMAGGLLAMVGYSARGSIERNLCSLVGLALVAASFPMISTLEHFPGWRAVFPVAGTVLIIAAGPASLINRALVLKPLIALGLISYPLYLWHWPALVYARFWSLDRFGTFELSVVASLLAVSAAVVLAWLTYLLVELPIRLQRPSRVAQKLAGGWLALLVVSAGLWFSLPLLGFGVDKTEAQYVAELGRREGTCFMLDGKSNLPPECIDNDPDQTRIALVGDSYAAGFSKALRETPGLSVIEFTSSSCPFNLDFDFAIRPEQCRAINDERLDLILATQPDLIFIASWWQMGAEDDVSQLRNLAQSIQTLLDRTEARIVLYGLSPVLLRLLPICSQGK</sequence>
<dbReference type="InterPro" id="IPR002656">
    <property type="entry name" value="Acyl_transf_3_dom"/>
</dbReference>
<dbReference type="Pfam" id="PF01757">
    <property type="entry name" value="Acyl_transf_3"/>
    <property type="match status" value="1"/>
</dbReference>
<feature type="transmembrane region" description="Helical" evidence="1">
    <location>
        <begin position="269"/>
        <end position="288"/>
    </location>
</feature>
<dbReference type="Proteomes" id="UP001081283">
    <property type="component" value="Unassembled WGS sequence"/>
</dbReference>
<accession>A0ABT3YFQ5</accession>
<proteinExistence type="predicted"/>
<protein>
    <submittedName>
        <fullName evidence="4">Acyltransferase</fullName>
    </submittedName>
</protein>